<dbReference type="EMBL" id="ML769399">
    <property type="protein sequence ID" value="KAE9406920.1"/>
    <property type="molecule type" value="Genomic_DNA"/>
</dbReference>
<organism evidence="1 2">
    <name type="scientific">Gymnopus androsaceus JB14</name>
    <dbReference type="NCBI Taxonomy" id="1447944"/>
    <lineage>
        <taxon>Eukaryota</taxon>
        <taxon>Fungi</taxon>
        <taxon>Dikarya</taxon>
        <taxon>Basidiomycota</taxon>
        <taxon>Agaricomycotina</taxon>
        <taxon>Agaricomycetes</taxon>
        <taxon>Agaricomycetidae</taxon>
        <taxon>Agaricales</taxon>
        <taxon>Marasmiineae</taxon>
        <taxon>Omphalotaceae</taxon>
        <taxon>Gymnopus</taxon>
    </lineage>
</organism>
<sequence length="435" mass="49654">MLWNIYFADLNIPDHKDDIVLKGRRISHVEQADDVAIWSTSPEGLQLKLDCFFRWCQCNSMTISVKKTKWMLFGRFSGTVPVFTVDGVPIGLTDCYKYVGVLFKSTECYVLGGLYKVKAGKARNVTQATFGLEPLIGCIPAKDGIDLYMARVDPHLTFGYLEGIQHLFLRRLLVILFSETGLLPIRYCRITLALGFLHYVLGLPQAHLANAALENAFLLSNCGYANWINDLVNVLYHLPFPVACSTTDLRDPERIIKLTEDVLKSCEASVHSSLQTHVRTHFLRNRVEFNDQDHQQRSIPILTLRPYLTAITVPKHLHAFTCLIMSCHALSIERLRYAERYRPLIPRNWRLCCFCQTGIEDECHALLTCEGSSTLNYLCHRFLEDMFTRKPGFLRQNCMNLYVSEINYMGASFLDLAVPWALTKIAPNLRGFLCV</sequence>
<dbReference type="Proteomes" id="UP000799118">
    <property type="component" value="Unassembled WGS sequence"/>
</dbReference>
<dbReference type="AlphaFoldDB" id="A0A6A4IA76"/>
<evidence type="ECO:0000313" key="1">
    <source>
        <dbReference type="EMBL" id="KAE9406920.1"/>
    </source>
</evidence>
<evidence type="ECO:0000313" key="2">
    <source>
        <dbReference type="Proteomes" id="UP000799118"/>
    </source>
</evidence>
<dbReference type="OrthoDB" id="2940247at2759"/>
<name>A0A6A4IA76_9AGAR</name>
<gene>
    <name evidence="1" type="ORF">BT96DRAFT_954712</name>
</gene>
<protein>
    <recommendedName>
        <fullName evidence="3">Reverse transcriptase domain-containing protein</fullName>
    </recommendedName>
</protein>
<evidence type="ECO:0008006" key="3">
    <source>
        <dbReference type="Google" id="ProtNLM"/>
    </source>
</evidence>
<keyword evidence="2" id="KW-1185">Reference proteome</keyword>
<reference evidence="1" key="1">
    <citation type="journal article" date="2019" name="Environ. Microbiol.">
        <title>Fungal ecological strategies reflected in gene transcription - a case study of two litter decomposers.</title>
        <authorList>
            <person name="Barbi F."/>
            <person name="Kohler A."/>
            <person name="Barry K."/>
            <person name="Baskaran P."/>
            <person name="Daum C."/>
            <person name="Fauchery L."/>
            <person name="Ihrmark K."/>
            <person name="Kuo A."/>
            <person name="LaButti K."/>
            <person name="Lipzen A."/>
            <person name="Morin E."/>
            <person name="Grigoriev I.V."/>
            <person name="Henrissat B."/>
            <person name="Lindahl B."/>
            <person name="Martin F."/>
        </authorList>
    </citation>
    <scope>NUCLEOTIDE SEQUENCE</scope>
    <source>
        <strain evidence="1">JB14</strain>
    </source>
</reference>
<proteinExistence type="predicted"/>
<accession>A0A6A4IA76</accession>